<evidence type="ECO:0000259" key="6">
    <source>
        <dbReference type="Pfam" id="PF06305"/>
    </source>
</evidence>
<proteinExistence type="inferred from homology"/>
<feature type="transmembrane region" description="Helical" evidence="5">
    <location>
        <begin position="45"/>
        <end position="65"/>
    </location>
</feature>
<evidence type="ECO:0000256" key="3">
    <source>
        <dbReference type="ARBA" id="ARBA00022989"/>
    </source>
</evidence>
<comment type="subcellular location">
    <subcellularLocation>
        <location evidence="5">Cell inner membrane</location>
        <topology evidence="5">Single-pass membrane protein</topology>
    </subcellularLocation>
</comment>
<reference evidence="8" key="1">
    <citation type="journal article" date="2020" name="Int. J. Syst. Evol. Microbiol.">
        <title>Alteromonas alba sp. nov., a marine bacterium isolated from the seawater of the West Pacific Ocean.</title>
        <authorList>
            <person name="Sun C."/>
            <person name="Wu Y.-H."/>
            <person name="Xamxidin M."/>
            <person name="Cheng H."/>
            <person name="Xu X.-W."/>
        </authorList>
    </citation>
    <scope>NUCLEOTIDE SEQUENCE [LARGE SCALE GENOMIC DNA]</scope>
    <source>
        <strain evidence="8">9a2</strain>
    </source>
</reference>
<gene>
    <name evidence="5" type="primary">lapA</name>
    <name evidence="7" type="ORF">C6Y39_11620</name>
</gene>
<dbReference type="Proteomes" id="UP000239539">
    <property type="component" value="Unassembled WGS sequence"/>
</dbReference>
<evidence type="ECO:0000256" key="1">
    <source>
        <dbReference type="ARBA" id="ARBA00022475"/>
    </source>
</evidence>
<dbReference type="HAMAP" id="MF_01948">
    <property type="entry name" value="LPS_assembly_LapA"/>
    <property type="match status" value="1"/>
</dbReference>
<comment type="caution">
    <text evidence="5">Lacks conserved residue(s) required for the propagation of feature annotation.</text>
</comment>
<comment type="similarity">
    <text evidence="5">Belongs to the LapA family.</text>
</comment>
<evidence type="ECO:0000313" key="8">
    <source>
        <dbReference type="Proteomes" id="UP000239539"/>
    </source>
</evidence>
<evidence type="ECO:0000256" key="4">
    <source>
        <dbReference type="ARBA" id="ARBA00023136"/>
    </source>
</evidence>
<keyword evidence="8" id="KW-1185">Reference proteome</keyword>
<evidence type="ECO:0000256" key="5">
    <source>
        <dbReference type="HAMAP-Rule" id="MF_01948"/>
    </source>
</evidence>
<feature type="domain" description="Lipopolysaccharide assembly protein A" evidence="6">
    <location>
        <begin position="23"/>
        <end position="84"/>
    </location>
</feature>
<keyword evidence="4 5" id="KW-0472">Membrane</keyword>
<dbReference type="EMBL" id="PVNO01000025">
    <property type="protein sequence ID" value="PRO69272.1"/>
    <property type="molecule type" value="Genomic_DNA"/>
</dbReference>
<name>A0ABX5CPA3_9ALTE</name>
<dbReference type="InterPro" id="IPR032906">
    <property type="entry name" value="LapA"/>
</dbReference>
<organism evidence="7 8">
    <name type="scientific">Alteromonas gracilis</name>
    <dbReference type="NCBI Taxonomy" id="1479524"/>
    <lineage>
        <taxon>Bacteria</taxon>
        <taxon>Pseudomonadati</taxon>
        <taxon>Pseudomonadota</taxon>
        <taxon>Gammaproteobacteria</taxon>
        <taxon>Alteromonadales</taxon>
        <taxon>Alteromonadaceae</taxon>
        <taxon>Alteromonas/Salinimonas group</taxon>
        <taxon>Alteromonas</taxon>
    </lineage>
</organism>
<protein>
    <recommendedName>
        <fullName evidence="5">Probable lipopolysaccharide assembly protein A</fullName>
    </recommendedName>
</protein>
<accession>A0ABX5CPA3</accession>
<evidence type="ECO:0000313" key="7">
    <source>
        <dbReference type="EMBL" id="PRO69272.1"/>
    </source>
</evidence>
<dbReference type="RefSeq" id="WP_105931487.1">
    <property type="nucleotide sequence ID" value="NZ_PVNO01000025.1"/>
</dbReference>
<keyword evidence="1 5" id="KW-1003">Cell membrane</keyword>
<comment type="caution">
    <text evidence="7">The sequence shown here is derived from an EMBL/GenBank/DDBJ whole genome shotgun (WGS) entry which is preliminary data.</text>
</comment>
<evidence type="ECO:0000256" key="2">
    <source>
        <dbReference type="ARBA" id="ARBA00022692"/>
    </source>
</evidence>
<keyword evidence="3 5" id="KW-1133">Transmembrane helix</keyword>
<sequence length="85" mass="9276">MKGILTFLIILALLSIAFVIGSQNEAQVTVNYLIAQANLRLSTLIAITLSIGVGVGILIMLLSWLKLRVQLMSAQSKIQSLEQEH</sequence>
<keyword evidence="2 5" id="KW-0812">Transmembrane</keyword>
<comment type="function">
    <text evidence="5">Involved in the assembly of lipopolysaccharide (LPS).</text>
</comment>
<keyword evidence="5" id="KW-0997">Cell inner membrane</keyword>
<dbReference type="Pfam" id="PF06305">
    <property type="entry name" value="LapA_dom"/>
    <property type="match status" value="1"/>
</dbReference>
<dbReference type="InterPro" id="IPR010445">
    <property type="entry name" value="LapA_dom"/>
</dbReference>